<dbReference type="STRING" id="314344.AL013_00560"/>
<keyword evidence="2" id="KW-1003">Cell membrane</keyword>
<evidence type="ECO:0000313" key="8">
    <source>
        <dbReference type="Proteomes" id="UP000005297"/>
    </source>
</evidence>
<proteinExistence type="predicted"/>
<feature type="transmembrane region" description="Helical" evidence="6">
    <location>
        <begin position="155"/>
        <end position="177"/>
    </location>
</feature>
<feature type="transmembrane region" description="Helical" evidence="6">
    <location>
        <begin position="305"/>
        <end position="326"/>
    </location>
</feature>
<dbReference type="eggNOG" id="COG2244">
    <property type="taxonomic scope" value="Bacteria"/>
</dbReference>
<gene>
    <name evidence="7" type="ORF">SPV1_07431</name>
</gene>
<dbReference type="Pfam" id="PF01943">
    <property type="entry name" value="Polysacc_synt"/>
    <property type="match status" value="1"/>
</dbReference>
<evidence type="ECO:0000256" key="4">
    <source>
        <dbReference type="ARBA" id="ARBA00022989"/>
    </source>
</evidence>
<keyword evidence="8" id="KW-1185">Reference proteome</keyword>
<evidence type="ECO:0000256" key="2">
    <source>
        <dbReference type="ARBA" id="ARBA00022475"/>
    </source>
</evidence>
<dbReference type="EMBL" id="AATS01000007">
    <property type="protein sequence ID" value="EAU54508.1"/>
    <property type="molecule type" value="Genomic_DNA"/>
</dbReference>
<keyword evidence="4 6" id="KW-1133">Transmembrane helix</keyword>
<dbReference type="PROSITE" id="PS51257">
    <property type="entry name" value="PROKAR_LIPOPROTEIN"/>
    <property type="match status" value="1"/>
</dbReference>
<dbReference type="InterPro" id="IPR002797">
    <property type="entry name" value="Polysacc_synth"/>
</dbReference>
<keyword evidence="3 6" id="KW-0812">Transmembrane</keyword>
<feature type="transmembrane region" description="Helical" evidence="6">
    <location>
        <begin position="12"/>
        <end position="32"/>
    </location>
</feature>
<dbReference type="GO" id="GO:0005886">
    <property type="term" value="C:plasma membrane"/>
    <property type="evidence" value="ECO:0007669"/>
    <property type="project" value="UniProtKB-SubCell"/>
</dbReference>
<dbReference type="RefSeq" id="WP_009849010.1">
    <property type="nucleotide sequence ID" value="NZ_DS022294.1"/>
</dbReference>
<reference evidence="7 8" key="1">
    <citation type="submission" date="2006-09" db="EMBL/GenBank/DDBJ databases">
        <authorList>
            <person name="Emerson D."/>
            <person name="Ferriera S."/>
            <person name="Johnson J."/>
            <person name="Kravitz S."/>
            <person name="Halpern A."/>
            <person name="Remington K."/>
            <person name="Beeson K."/>
            <person name="Tran B."/>
            <person name="Rogers Y.-H."/>
            <person name="Friedman R."/>
            <person name="Venter J.C."/>
        </authorList>
    </citation>
    <scope>NUCLEOTIDE SEQUENCE [LARGE SCALE GENOMIC DNA]</scope>
    <source>
        <strain evidence="7 8">PV-1</strain>
    </source>
</reference>
<dbReference type="InterPro" id="IPR050833">
    <property type="entry name" value="Poly_Biosynth_Transport"/>
</dbReference>
<evidence type="ECO:0000256" key="3">
    <source>
        <dbReference type="ARBA" id="ARBA00022692"/>
    </source>
</evidence>
<dbReference type="HOGENOM" id="CLU_532964_0_0_0"/>
<feature type="transmembrane region" description="Helical" evidence="6">
    <location>
        <begin position="44"/>
        <end position="68"/>
    </location>
</feature>
<evidence type="ECO:0000256" key="6">
    <source>
        <dbReference type="SAM" id="Phobius"/>
    </source>
</evidence>
<dbReference type="OrthoDB" id="580892at2"/>
<feature type="transmembrane region" description="Helical" evidence="6">
    <location>
        <begin position="183"/>
        <end position="202"/>
    </location>
</feature>
<feature type="transmembrane region" description="Helical" evidence="6">
    <location>
        <begin position="124"/>
        <end position="143"/>
    </location>
</feature>
<feature type="transmembrane region" description="Helical" evidence="6">
    <location>
        <begin position="397"/>
        <end position="415"/>
    </location>
</feature>
<protein>
    <submittedName>
        <fullName evidence="7">Uncharacterized protein</fullName>
    </submittedName>
</protein>
<keyword evidence="5 6" id="KW-0472">Membrane</keyword>
<evidence type="ECO:0000313" key="7">
    <source>
        <dbReference type="EMBL" id="EAU54508.1"/>
    </source>
</evidence>
<feature type="transmembrane region" description="Helical" evidence="6">
    <location>
        <begin position="89"/>
        <end position="112"/>
    </location>
</feature>
<evidence type="ECO:0000256" key="1">
    <source>
        <dbReference type="ARBA" id="ARBA00004651"/>
    </source>
</evidence>
<evidence type="ECO:0000256" key="5">
    <source>
        <dbReference type="ARBA" id="ARBA00023136"/>
    </source>
</evidence>
<dbReference type="InParanoid" id="Q0EZB6"/>
<feature type="transmembrane region" description="Helical" evidence="6">
    <location>
        <begin position="372"/>
        <end position="391"/>
    </location>
</feature>
<name>Q0EZB6_9PROT</name>
<feature type="transmembrane region" description="Helical" evidence="6">
    <location>
        <begin position="427"/>
        <end position="448"/>
    </location>
</feature>
<dbReference type="PANTHER" id="PTHR30250">
    <property type="entry name" value="PST FAMILY PREDICTED COLANIC ACID TRANSPORTER"/>
    <property type="match status" value="1"/>
</dbReference>
<dbReference type="Proteomes" id="UP000005297">
    <property type="component" value="Unassembled WGS sequence"/>
</dbReference>
<sequence>MKKVSHIDAALIMIGSRVLSIMVGLLGIPILLSCLGSEMYGGWAVLLGGSFAFYVLEFGMSTTVIKYLAEKDSYCDLHRSEVLSNATSLLIIVFLLAGVAVLYAAAPLAGWLNLPDTRLLSPGGLIIFLFFSVIGTLLFRISFQTLCAVRRYDAYALISLLQFFISNIVSWIVAYNWPRLDLILISYWVSQLIILYLSWLWVRRTVPWSYRPGLTSWATIRQMFLHGFNLQFSDMMYFVHFQFDKMLIAGFVGLAQVTHYECASRAGQALRSIPGFGLGSFLPTATEKYSSKQDFWPAYLDLTRVAALSAVFLLLLPMAVSPLFLFAWVGQIGYHGRWVFMLLAAGIAISVIAMPVNLFVQAMGRTAVMARLAVVSIIMNVVFSLILIQIWGKEGAAAGTALAISITGLMYLYDFHSVNHRSMSGTCYKLLHLMWPAVFICAMCYGLEQLIEPWVISSRWYMAPAAAVLYLSGAISILFVFATTGRLEIELKLLGKIPGVGQWIASIDAKS</sequence>
<organism evidence="7 8">
    <name type="scientific">Mariprofundus ferrooxydans PV-1</name>
    <dbReference type="NCBI Taxonomy" id="314345"/>
    <lineage>
        <taxon>Bacteria</taxon>
        <taxon>Pseudomonadati</taxon>
        <taxon>Pseudomonadota</taxon>
        <taxon>Candidatius Mariprofundia</taxon>
        <taxon>Mariprofundales</taxon>
        <taxon>Mariprofundaceae</taxon>
        <taxon>Mariprofundus</taxon>
    </lineage>
</organism>
<accession>Q0EZB6</accession>
<dbReference type="AlphaFoldDB" id="Q0EZB6"/>
<comment type="subcellular location">
    <subcellularLocation>
        <location evidence="1">Cell membrane</location>
        <topology evidence="1">Multi-pass membrane protein</topology>
    </subcellularLocation>
</comment>
<feature type="transmembrane region" description="Helical" evidence="6">
    <location>
        <begin position="460"/>
        <end position="482"/>
    </location>
</feature>
<dbReference type="PANTHER" id="PTHR30250:SF26">
    <property type="entry name" value="PSMA PROTEIN"/>
    <property type="match status" value="1"/>
</dbReference>
<comment type="caution">
    <text evidence="7">The sequence shown here is derived from an EMBL/GenBank/DDBJ whole genome shotgun (WGS) entry which is preliminary data.</text>
</comment>
<feature type="transmembrane region" description="Helical" evidence="6">
    <location>
        <begin position="338"/>
        <end position="360"/>
    </location>
</feature>